<evidence type="ECO:0000313" key="6">
    <source>
        <dbReference type="EMBL" id="GAA0238272.1"/>
    </source>
</evidence>
<evidence type="ECO:0000259" key="5">
    <source>
        <dbReference type="PROSITE" id="PS50977"/>
    </source>
</evidence>
<dbReference type="Gene3D" id="1.10.357.10">
    <property type="entry name" value="Tetracycline Repressor, domain 2"/>
    <property type="match status" value="1"/>
</dbReference>
<proteinExistence type="predicted"/>
<dbReference type="EMBL" id="BAAAGX010000009">
    <property type="protein sequence ID" value="GAA0238272.1"/>
    <property type="molecule type" value="Genomic_DNA"/>
</dbReference>
<dbReference type="Pfam" id="PF21597">
    <property type="entry name" value="TetR_C_43"/>
    <property type="match status" value="1"/>
</dbReference>
<sequence length="174" mass="18620">MRARMVEAARARITAGDLDLPMNAIAKDAGVGVGTMYRHFASRQALLETVAADHYAALIDEARAAAENPDAAAGLSDLLRAVLRCQLTDAALAEVMALPRHECPETLELGSRLTAESRRVLERAREAGAIRPDVTGDDIRRLTCGVRYAVASGEGDPTAAADRYLDVVLRGLRP</sequence>
<dbReference type="InterPro" id="IPR049445">
    <property type="entry name" value="TetR_SbtR-like_C"/>
</dbReference>
<dbReference type="PANTHER" id="PTHR30055">
    <property type="entry name" value="HTH-TYPE TRANSCRIPTIONAL REGULATOR RUTR"/>
    <property type="match status" value="1"/>
</dbReference>
<dbReference type="SUPFAM" id="SSF48498">
    <property type="entry name" value="Tetracyclin repressor-like, C-terminal domain"/>
    <property type="match status" value="1"/>
</dbReference>
<dbReference type="Pfam" id="PF00440">
    <property type="entry name" value="TetR_N"/>
    <property type="match status" value="1"/>
</dbReference>
<evidence type="ECO:0000256" key="1">
    <source>
        <dbReference type="ARBA" id="ARBA00023015"/>
    </source>
</evidence>
<feature type="DNA-binding region" description="H-T-H motif" evidence="4">
    <location>
        <begin position="21"/>
        <end position="40"/>
    </location>
</feature>
<dbReference type="Proteomes" id="UP001500967">
    <property type="component" value="Unassembled WGS sequence"/>
</dbReference>
<keyword evidence="1" id="KW-0805">Transcription regulation</keyword>
<reference evidence="6 7" key="1">
    <citation type="journal article" date="2019" name="Int. J. Syst. Evol. Microbiol.">
        <title>The Global Catalogue of Microorganisms (GCM) 10K type strain sequencing project: providing services to taxonomists for standard genome sequencing and annotation.</title>
        <authorList>
            <consortium name="The Broad Institute Genomics Platform"/>
            <consortium name="The Broad Institute Genome Sequencing Center for Infectious Disease"/>
            <person name="Wu L."/>
            <person name="Ma J."/>
        </authorList>
    </citation>
    <scope>NUCLEOTIDE SEQUENCE [LARGE SCALE GENOMIC DNA]</scope>
    <source>
        <strain evidence="6 7">JCM 10425</strain>
    </source>
</reference>
<comment type="caution">
    <text evidence="6">The sequence shown here is derived from an EMBL/GenBank/DDBJ whole genome shotgun (WGS) entry which is preliminary data.</text>
</comment>
<dbReference type="InterPro" id="IPR001647">
    <property type="entry name" value="HTH_TetR"/>
</dbReference>
<dbReference type="InterPro" id="IPR009057">
    <property type="entry name" value="Homeodomain-like_sf"/>
</dbReference>
<dbReference type="PANTHER" id="PTHR30055:SF234">
    <property type="entry name" value="HTH-TYPE TRANSCRIPTIONAL REGULATOR BETI"/>
    <property type="match status" value="1"/>
</dbReference>
<evidence type="ECO:0000256" key="3">
    <source>
        <dbReference type="ARBA" id="ARBA00023163"/>
    </source>
</evidence>
<dbReference type="InterPro" id="IPR036271">
    <property type="entry name" value="Tet_transcr_reg_TetR-rel_C_sf"/>
</dbReference>
<feature type="domain" description="HTH tetR-type" evidence="5">
    <location>
        <begin position="1"/>
        <end position="58"/>
    </location>
</feature>
<keyword evidence="3" id="KW-0804">Transcription</keyword>
<name>A0ABN0U493_9ACTN</name>
<dbReference type="InterPro" id="IPR050109">
    <property type="entry name" value="HTH-type_TetR-like_transc_reg"/>
</dbReference>
<evidence type="ECO:0000256" key="4">
    <source>
        <dbReference type="PROSITE-ProRule" id="PRU00335"/>
    </source>
</evidence>
<evidence type="ECO:0000256" key="2">
    <source>
        <dbReference type="ARBA" id="ARBA00023125"/>
    </source>
</evidence>
<gene>
    <name evidence="6" type="ORF">GCM10009539_24440</name>
</gene>
<evidence type="ECO:0000313" key="7">
    <source>
        <dbReference type="Proteomes" id="UP001500967"/>
    </source>
</evidence>
<dbReference type="SUPFAM" id="SSF46689">
    <property type="entry name" value="Homeodomain-like"/>
    <property type="match status" value="1"/>
</dbReference>
<keyword evidence="7" id="KW-1185">Reference proteome</keyword>
<keyword evidence="2 4" id="KW-0238">DNA-binding</keyword>
<protein>
    <submittedName>
        <fullName evidence="6">TetR/AcrR family transcriptional regulator</fullName>
    </submittedName>
</protein>
<dbReference type="PROSITE" id="PS50977">
    <property type="entry name" value="HTH_TETR_2"/>
    <property type="match status" value="1"/>
</dbReference>
<accession>A0ABN0U493</accession>
<organism evidence="6 7">
    <name type="scientific">Cryptosporangium japonicum</name>
    <dbReference type="NCBI Taxonomy" id="80872"/>
    <lineage>
        <taxon>Bacteria</taxon>
        <taxon>Bacillati</taxon>
        <taxon>Actinomycetota</taxon>
        <taxon>Actinomycetes</taxon>
        <taxon>Cryptosporangiales</taxon>
        <taxon>Cryptosporangiaceae</taxon>
        <taxon>Cryptosporangium</taxon>
    </lineage>
</organism>